<evidence type="ECO:0000256" key="2">
    <source>
        <dbReference type="ARBA" id="ARBA00022679"/>
    </source>
</evidence>
<dbReference type="AlphaFoldDB" id="A0A2V3IJ34"/>
<dbReference type="EMBL" id="NBIV01000177">
    <property type="protein sequence ID" value="PXF42069.1"/>
    <property type="molecule type" value="Genomic_DNA"/>
</dbReference>
<protein>
    <submittedName>
        <fullName evidence="7">Exostosin-like 3</fullName>
    </submittedName>
</protein>
<dbReference type="Gene3D" id="3.90.550.10">
    <property type="entry name" value="Spore Coat Polysaccharide Biosynthesis Protein SpsA, Chain A"/>
    <property type="match status" value="2"/>
</dbReference>
<dbReference type="PANTHER" id="PTHR48261">
    <property type="entry name" value="ACETYLGLUCOSAMINYLTRANSFERASE"/>
    <property type="match status" value="1"/>
</dbReference>
<comment type="subcellular location">
    <subcellularLocation>
        <location evidence="1">Membrane</location>
    </subcellularLocation>
</comment>
<evidence type="ECO:0000256" key="5">
    <source>
        <dbReference type="SAM" id="SignalP"/>
    </source>
</evidence>
<dbReference type="OrthoDB" id="1489at2759"/>
<reference evidence="7 8" key="1">
    <citation type="journal article" date="2018" name="Mol. Biol. Evol.">
        <title>Analysis of the draft genome of the red seaweed Gracilariopsis chorda provides insights into genome size evolution in Rhodophyta.</title>
        <authorList>
            <person name="Lee J."/>
            <person name="Yang E.C."/>
            <person name="Graf L."/>
            <person name="Yang J.H."/>
            <person name="Qiu H."/>
            <person name="Zel Zion U."/>
            <person name="Chan C.X."/>
            <person name="Stephens T.G."/>
            <person name="Weber A.P.M."/>
            <person name="Boo G.H."/>
            <person name="Boo S.M."/>
            <person name="Kim K.M."/>
            <person name="Shin Y."/>
            <person name="Jung M."/>
            <person name="Lee S.J."/>
            <person name="Yim H.S."/>
            <person name="Lee J.H."/>
            <person name="Bhattacharya D."/>
            <person name="Yoon H.S."/>
        </authorList>
    </citation>
    <scope>NUCLEOTIDE SEQUENCE [LARGE SCALE GENOMIC DNA]</scope>
    <source>
        <strain evidence="7 8">SKKU-2015</strain>
        <tissue evidence="7">Whole body</tissue>
    </source>
</reference>
<dbReference type="PANTHER" id="PTHR48261:SF2">
    <property type="entry name" value="ACETYLGLUCOSAMINYLTRANSFERASE"/>
    <property type="match status" value="1"/>
</dbReference>
<accession>A0A2V3IJ34</accession>
<evidence type="ECO:0000313" key="8">
    <source>
        <dbReference type="Proteomes" id="UP000247409"/>
    </source>
</evidence>
<evidence type="ECO:0000313" key="7">
    <source>
        <dbReference type="EMBL" id="PXF42069.1"/>
    </source>
</evidence>
<evidence type="ECO:0000259" key="6">
    <source>
        <dbReference type="Pfam" id="PF09258"/>
    </source>
</evidence>
<organism evidence="7 8">
    <name type="scientific">Gracilariopsis chorda</name>
    <dbReference type="NCBI Taxonomy" id="448386"/>
    <lineage>
        <taxon>Eukaryota</taxon>
        <taxon>Rhodophyta</taxon>
        <taxon>Florideophyceae</taxon>
        <taxon>Rhodymeniophycidae</taxon>
        <taxon>Gracilariales</taxon>
        <taxon>Gracilariaceae</taxon>
        <taxon>Gracilariopsis</taxon>
    </lineage>
</organism>
<keyword evidence="8" id="KW-1185">Reference proteome</keyword>
<dbReference type="InterPro" id="IPR015338">
    <property type="entry name" value="GT64_dom"/>
</dbReference>
<evidence type="ECO:0000256" key="1">
    <source>
        <dbReference type="ARBA" id="ARBA00004370"/>
    </source>
</evidence>
<evidence type="ECO:0000256" key="4">
    <source>
        <dbReference type="ARBA" id="ARBA00023157"/>
    </source>
</evidence>
<keyword evidence="3" id="KW-0472">Membrane</keyword>
<feature type="chain" id="PRO_5015901608" evidence="5">
    <location>
        <begin position="19"/>
        <end position="576"/>
    </location>
</feature>
<comment type="caution">
    <text evidence="7">The sequence shown here is derived from an EMBL/GenBank/DDBJ whole genome shotgun (WGS) entry which is preliminary data.</text>
</comment>
<feature type="domain" description="Glycosyl transferase 64" evidence="6">
    <location>
        <begin position="337"/>
        <end position="555"/>
    </location>
</feature>
<keyword evidence="2" id="KW-0808">Transferase</keyword>
<gene>
    <name evidence="7" type="ORF">BWQ96_08175</name>
</gene>
<proteinExistence type="predicted"/>
<keyword evidence="4" id="KW-1015">Disulfide bond</keyword>
<dbReference type="GO" id="GO:0016020">
    <property type="term" value="C:membrane"/>
    <property type="evidence" value="ECO:0007669"/>
    <property type="project" value="UniProtKB-SubCell"/>
</dbReference>
<feature type="signal peptide" evidence="5">
    <location>
        <begin position="1"/>
        <end position="18"/>
    </location>
</feature>
<dbReference type="SUPFAM" id="SSF53448">
    <property type="entry name" value="Nucleotide-diphospho-sugar transferases"/>
    <property type="match status" value="2"/>
</dbReference>
<dbReference type="Pfam" id="PF09258">
    <property type="entry name" value="Glyco_transf_64"/>
    <property type="match status" value="1"/>
</dbReference>
<dbReference type="Proteomes" id="UP000247409">
    <property type="component" value="Unassembled WGS sequence"/>
</dbReference>
<evidence type="ECO:0000256" key="3">
    <source>
        <dbReference type="ARBA" id="ARBA00023136"/>
    </source>
</evidence>
<keyword evidence="5" id="KW-0732">Signal</keyword>
<dbReference type="GO" id="GO:0016757">
    <property type="term" value="F:glycosyltransferase activity"/>
    <property type="evidence" value="ECO:0007669"/>
    <property type="project" value="InterPro"/>
</dbReference>
<dbReference type="STRING" id="448386.A0A2V3IJ34"/>
<dbReference type="InterPro" id="IPR029044">
    <property type="entry name" value="Nucleotide-diphossugar_trans"/>
</dbReference>
<name>A0A2V3IJ34_9FLOR</name>
<dbReference type="InterPro" id="IPR004263">
    <property type="entry name" value="Exostosin"/>
</dbReference>
<sequence>MKPFLCFVFILTIVSSEARWQRSDDGHFLLRQHLVQQQTPRRNGRALLSVPENAAMGVFESLNAPQLLASHPHIFATIICEDAQQAGITVLHESLLRAGHREPFLVLASPAVSDGVRVAIARLPLVKIFRADSSGNGFCPVRGSENVIHDCSHLKLLLFALKNIEKIVFLEHDTVVLKSVTNLVESPPFSAVREPHVGLFETSVMVLRPDIEVYNILREEFCSAVKRGEETSDHFIIRTVVPDEAWTTVSDTYNVPQEHMDTLWYRKVDVVPAVIHYKGIPKPWNWWKLGSGEPMSLDAFGRWCNIASETEFACAPPKDNAMIPPMQPSGWSNKNRFTVILSTYHRPTWKDLARYYASLKVVMNVILVWHDPSGDPPLAAQLGLKVSVWQPKENSLNNRFFGPGNLTECVYICDDDMKVTEEQLIRGFQIWRGHSRRLVGFFPRLWMMDPPHYSARVHDGYNVVLTKGLYTHRYFLYMYVHLLPKKVKDVVNKYNNCEDILFNMMVTGYNGVAPLHVLVEGDIIDMGHGGGISKRGNHFSTRFKCVEELIDVLGLTHAPLTIGSLSDKPLKNKERE</sequence>